<reference evidence="12 13" key="1">
    <citation type="journal article" date="2016" name="Sci. Rep.">
        <title>Genomic and phenotypic characterization of the species Acinetobacter venetianus.</title>
        <authorList>
            <person name="Fondi M."/>
            <person name="Maida I."/>
            <person name="Perrin E."/>
            <person name="Orlandini V."/>
            <person name="La Torre L."/>
            <person name="Bosi E."/>
            <person name="Negroni A."/>
            <person name="Zanaroli G."/>
            <person name="Fava F."/>
            <person name="Decorosi F."/>
            <person name="Giovannetti L."/>
            <person name="Viti C."/>
            <person name="Vaneechoutte M."/>
            <person name="Dijkshoorn L."/>
            <person name="Fani R."/>
        </authorList>
    </citation>
    <scope>NUCLEOTIDE SEQUENCE [LARGE SCALE GENOMIC DNA]</scope>
    <source>
        <strain evidence="12 13">LUH5627</strain>
    </source>
</reference>
<dbReference type="GO" id="GO:0015628">
    <property type="term" value="P:protein secretion by the type II secretion system"/>
    <property type="evidence" value="ECO:0007669"/>
    <property type="project" value="InterPro"/>
</dbReference>
<keyword evidence="8" id="KW-0472">Membrane</keyword>
<proteinExistence type="inferred from homology"/>
<keyword evidence="3" id="KW-1003">Cell membrane</keyword>
<dbReference type="AlphaFoldDB" id="A0A137YAM9"/>
<evidence type="ECO:0000256" key="9">
    <source>
        <dbReference type="ARBA" id="ARBA00025772"/>
    </source>
</evidence>
<dbReference type="InterPro" id="IPR045584">
    <property type="entry name" value="Pilin-like"/>
</dbReference>
<evidence type="ECO:0000313" key="12">
    <source>
        <dbReference type="EMBL" id="KXZ65146.1"/>
    </source>
</evidence>
<evidence type="ECO:0000256" key="7">
    <source>
        <dbReference type="ARBA" id="ARBA00022989"/>
    </source>
</evidence>
<dbReference type="SUPFAM" id="SSF54523">
    <property type="entry name" value="Pili subunits"/>
    <property type="match status" value="1"/>
</dbReference>
<dbReference type="Proteomes" id="UP000075680">
    <property type="component" value="Unassembled WGS sequence"/>
</dbReference>
<comment type="similarity">
    <text evidence="9">Belongs to the GSP H family.</text>
</comment>
<evidence type="ECO:0000256" key="1">
    <source>
        <dbReference type="ARBA" id="ARBA00004377"/>
    </source>
</evidence>
<sequence>MFKNLGFTMSEAIITIAIISIIAAIGIPYFNNMLISNEVNQIKKILTIYIQKAKSDAQIHHKNVTLCASTDLITCSNDWSRGFIGFFDENRNRTRERSEQILYANTIPSKYGTLDWRGTLRVNSVTFQGDTGLPRGSNGSFFYCMNNSNNHLKVILSNMGQIRSEMVTTC</sequence>
<name>A0A137YAM9_9GAMM</name>
<evidence type="ECO:0000256" key="4">
    <source>
        <dbReference type="ARBA" id="ARBA00022481"/>
    </source>
</evidence>
<evidence type="ECO:0000259" key="11">
    <source>
        <dbReference type="Pfam" id="PF12019"/>
    </source>
</evidence>
<dbReference type="InterPro" id="IPR012902">
    <property type="entry name" value="N_methyl_site"/>
</dbReference>
<accession>A0A150HKQ6</accession>
<dbReference type="GO" id="GO:0015627">
    <property type="term" value="C:type II protein secretion system complex"/>
    <property type="evidence" value="ECO:0007669"/>
    <property type="project" value="InterPro"/>
</dbReference>
<dbReference type="RefSeq" id="WP_031234927.1">
    <property type="nucleotide sequence ID" value="NZ_JBLWUO010000002.1"/>
</dbReference>
<dbReference type="Pfam" id="PF07963">
    <property type="entry name" value="N_methyl"/>
    <property type="match status" value="1"/>
</dbReference>
<dbReference type="PATRIC" id="fig|52133.18.peg.2929"/>
<evidence type="ECO:0000256" key="6">
    <source>
        <dbReference type="ARBA" id="ARBA00022692"/>
    </source>
</evidence>
<dbReference type="NCBIfam" id="TIGR02532">
    <property type="entry name" value="IV_pilin_GFxxxE"/>
    <property type="match status" value="1"/>
</dbReference>
<dbReference type="Gene3D" id="3.55.40.10">
    <property type="entry name" value="minor pseudopilin epsh domain"/>
    <property type="match status" value="1"/>
</dbReference>
<keyword evidence="6" id="KW-0812">Transmembrane</keyword>
<organism evidence="12 13">
    <name type="scientific">Acinetobacter venetianus</name>
    <dbReference type="NCBI Taxonomy" id="52133"/>
    <lineage>
        <taxon>Bacteria</taxon>
        <taxon>Pseudomonadati</taxon>
        <taxon>Pseudomonadota</taxon>
        <taxon>Gammaproteobacteria</taxon>
        <taxon>Moraxellales</taxon>
        <taxon>Moraxellaceae</taxon>
        <taxon>Acinetobacter</taxon>
    </lineage>
</organism>
<dbReference type="InterPro" id="IPR022346">
    <property type="entry name" value="T2SS_GspH"/>
</dbReference>
<evidence type="ECO:0000256" key="5">
    <source>
        <dbReference type="ARBA" id="ARBA00022519"/>
    </source>
</evidence>
<keyword evidence="5" id="KW-0997">Cell inner membrane</keyword>
<feature type="domain" description="General secretion pathway GspH" evidence="11">
    <location>
        <begin position="50"/>
        <end position="160"/>
    </location>
</feature>
<evidence type="ECO:0000256" key="2">
    <source>
        <dbReference type="ARBA" id="ARBA00021549"/>
    </source>
</evidence>
<keyword evidence="7" id="KW-1133">Transmembrane helix</keyword>
<evidence type="ECO:0000256" key="3">
    <source>
        <dbReference type="ARBA" id="ARBA00022475"/>
    </source>
</evidence>
<evidence type="ECO:0000256" key="10">
    <source>
        <dbReference type="ARBA" id="ARBA00030775"/>
    </source>
</evidence>
<dbReference type="Pfam" id="PF12019">
    <property type="entry name" value="GspH"/>
    <property type="match status" value="1"/>
</dbReference>
<accession>A0A137YAM9</accession>
<dbReference type="GO" id="GO:0005886">
    <property type="term" value="C:plasma membrane"/>
    <property type="evidence" value="ECO:0007669"/>
    <property type="project" value="UniProtKB-SubCell"/>
</dbReference>
<keyword evidence="4" id="KW-0488">Methylation</keyword>
<evidence type="ECO:0000256" key="8">
    <source>
        <dbReference type="ARBA" id="ARBA00023136"/>
    </source>
</evidence>
<comment type="caution">
    <text evidence="12">The sequence shown here is derived from an EMBL/GenBank/DDBJ whole genome shotgun (WGS) entry which is preliminary data.</text>
</comment>
<protein>
    <recommendedName>
        <fullName evidence="2">Type II secretion system protein H</fullName>
    </recommendedName>
    <alternativeName>
        <fullName evidence="10">General secretion pathway protein H</fullName>
    </alternativeName>
</protein>
<evidence type="ECO:0000313" key="13">
    <source>
        <dbReference type="Proteomes" id="UP000075680"/>
    </source>
</evidence>
<dbReference type="EMBL" id="JRUE01000220">
    <property type="protein sequence ID" value="KXZ65146.1"/>
    <property type="molecule type" value="Genomic_DNA"/>
</dbReference>
<gene>
    <name evidence="12" type="ORF">AVENLUH5627_02858</name>
</gene>
<comment type="subcellular location">
    <subcellularLocation>
        <location evidence="1">Cell inner membrane</location>
        <topology evidence="1">Single-pass membrane protein</topology>
    </subcellularLocation>
</comment>